<sequence length="147" mass="16518">MLMRRILFVCTGNTCRSPMAEAILKNKKIDGLEVKSAGIFAVNGSDASTHAKQVLDENNIFHHHQSSLLAKEDLNWADLVLTMTTSHKYAIHQQYPSVSAKLFTLKEFVGEPFDHDVVDPFGGNLAIYQETYQELEKLINKVLEKIG</sequence>
<dbReference type="Gene3D" id="3.40.50.2300">
    <property type="match status" value="1"/>
</dbReference>
<evidence type="ECO:0000256" key="3">
    <source>
        <dbReference type="ARBA" id="ARBA00022912"/>
    </source>
</evidence>
<keyword evidence="2" id="KW-0378">Hydrolase</keyword>
<dbReference type="InterPro" id="IPR017867">
    <property type="entry name" value="Tyr_phospatase_low_mol_wt"/>
</dbReference>
<keyword evidence="7" id="KW-1185">Reference proteome</keyword>
<evidence type="ECO:0000256" key="1">
    <source>
        <dbReference type="ARBA" id="ARBA00011063"/>
    </source>
</evidence>
<feature type="active site" evidence="4">
    <location>
        <position position="16"/>
    </location>
</feature>
<evidence type="ECO:0000256" key="2">
    <source>
        <dbReference type="ARBA" id="ARBA00022801"/>
    </source>
</evidence>
<accession>A0A0U1NXM4</accession>
<feature type="active site" description="Nucleophile" evidence="4">
    <location>
        <position position="10"/>
    </location>
</feature>
<dbReference type="PANTHER" id="PTHR11717:SF31">
    <property type="entry name" value="LOW MOLECULAR WEIGHT PROTEIN-TYROSINE-PHOSPHATASE ETP-RELATED"/>
    <property type="match status" value="1"/>
</dbReference>
<dbReference type="InterPro" id="IPR050438">
    <property type="entry name" value="LMW_PTPase"/>
</dbReference>
<dbReference type="GO" id="GO:0004725">
    <property type="term" value="F:protein tyrosine phosphatase activity"/>
    <property type="evidence" value="ECO:0007669"/>
    <property type="project" value="InterPro"/>
</dbReference>
<comment type="similarity">
    <text evidence="1">Belongs to the low molecular weight phosphotyrosine protein phosphatase family.</text>
</comment>
<protein>
    <submittedName>
        <fullName evidence="6">Protein-tyrosine phosphatase</fullName>
    </submittedName>
</protein>
<dbReference type="SMART" id="SM00226">
    <property type="entry name" value="LMWPc"/>
    <property type="match status" value="1"/>
</dbReference>
<keyword evidence="3" id="KW-0904">Protein phosphatase</keyword>
<dbReference type="AlphaFoldDB" id="A0A0U1NXM4"/>
<evidence type="ECO:0000313" key="7">
    <source>
        <dbReference type="Proteomes" id="UP000199087"/>
    </source>
</evidence>
<evidence type="ECO:0000259" key="5">
    <source>
        <dbReference type="SMART" id="SM00226"/>
    </source>
</evidence>
<name>A0A0U1NXM4_9BACI</name>
<gene>
    <name evidence="6" type="ORF">BN000_02561</name>
</gene>
<dbReference type="CDD" id="cd16344">
    <property type="entry name" value="LMWPAP"/>
    <property type="match status" value="1"/>
</dbReference>
<feature type="active site" description="Proton donor" evidence="4">
    <location>
        <position position="119"/>
    </location>
</feature>
<proteinExistence type="inferred from homology"/>
<dbReference type="InterPro" id="IPR036196">
    <property type="entry name" value="Ptyr_pPase_sf"/>
</dbReference>
<dbReference type="Proteomes" id="UP000199087">
    <property type="component" value="Unassembled WGS sequence"/>
</dbReference>
<organism evidence="6 7">
    <name type="scientific">Neobacillus massiliamazoniensis</name>
    <dbReference type="NCBI Taxonomy" id="1499688"/>
    <lineage>
        <taxon>Bacteria</taxon>
        <taxon>Bacillati</taxon>
        <taxon>Bacillota</taxon>
        <taxon>Bacilli</taxon>
        <taxon>Bacillales</taxon>
        <taxon>Bacillaceae</taxon>
        <taxon>Neobacillus</taxon>
    </lineage>
</organism>
<evidence type="ECO:0000313" key="6">
    <source>
        <dbReference type="EMBL" id="CRK82628.1"/>
    </source>
</evidence>
<dbReference type="PANTHER" id="PTHR11717">
    <property type="entry name" value="LOW MOLECULAR WEIGHT PROTEIN TYROSINE PHOSPHATASE"/>
    <property type="match status" value="1"/>
</dbReference>
<reference evidence="7" key="1">
    <citation type="submission" date="2015-05" db="EMBL/GenBank/DDBJ databases">
        <authorList>
            <person name="Urmite Genomes"/>
        </authorList>
    </citation>
    <scope>NUCLEOTIDE SEQUENCE [LARGE SCALE GENOMIC DNA]</scope>
    <source>
        <strain evidence="7">LF1</strain>
    </source>
</reference>
<feature type="domain" description="Phosphotyrosine protein phosphatase I" evidence="5">
    <location>
        <begin position="4"/>
        <end position="145"/>
    </location>
</feature>
<dbReference type="EMBL" id="CVRB01000002">
    <property type="protein sequence ID" value="CRK82628.1"/>
    <property type="molecule type" value="Genomic_DNA"/>
</dbReference>
<dbReference type="InterPro" id="IPR023485">
    <property type="entry name" value="Ptyr_pPase"/>
</dbReference>
<dbReference type="STRING" id="1499688.BN000_02561"/>
<dbReference type="SUPFAM" id="SSF52788">
    <property type="entry name" value="Phosphotyrosine protein phosphatases I"/>
    <property type="match status" value="1"/>
</dbReference>
<dbReference type="Pfam" id="PF01451">
    <property type="entry name" value="LMWPc"/>
    <property type="match status" value="1"/>
</dbReference>
<evidence type="ECO:0000256" key="4">
    <source>
        <dbReference type="PIRSR" id="PIRSR617867-1"/>
    </source>
</evidence>
<dbReference type="PRINTS" id="PR00719">
    <property type="entry name" value="LMWPTPASE"/>
</dbReference>